<keyword evidence="1" id="KW-1133">Transmembrane helix</keyword>
<dbReference type="EMBL" id="PNRF01000007">
    <property type="protein sequence ID" value="PMR77402.1"/>
    <property type="molecule type" value="Genomic_DNA"/>
</dbReference>
<dbReference type="Proteomes" id="UP000235803">
    <property type="component" value="Unassembled WGS sequence"/>
</dbReference>
<accession>A0A2N7UAF0</accession>
<evidence type="ECO:0000256" key="1">
    <source>
        <dbReference type="SAM" id="Phobius"/>
    </source>
</evidence>
<feature type="transmembrane region" description="Helical" evidence="1">
    <location>
        <begin position="21"/>
        <end position="41"/>
    </location>
</feature>
<dbReference type="OrthoDB" id="6167553at2"/>
<name>A0A2N7UAF0_9GAMM</name>
<organism evidence="2 3">
    <name type="scientific">Billgrantia endophytica</name>
    <dbReference type="NCBI Taxonomy" id="2033802"/>
    <lineage>
        <taxon>Bacteria</taxon>
        <taxon>Pseudomonadati</taxon>
        <taxon>Pseudomonadota</taxon>
        <taxon>Gammaproteobacteria</taxon>
        <taxon>Oceanospirillales</taxon>
        <taxon>Halomonadaceae</taxon>
        <taxon>Billgrantia</taxon>
    </lineage>
</organism>
<feature type="transmembrane region" description="Helical" evidence="1">
    <location>
        <begin position="101"/>
        <end position="122"/>
    </location>
</feature>
<proteinExistence type="predicted"/>
<evidence type="ECO:0000313" key="2">
    <source>
        <dbReference type="EMBL" id="PMR77402.1"/>
    </source>
</evidence>
<protein>
    <recommendedName>
        <fullName evidence="4">DUF2567 domain-containing protein</fullName>
    </recommendedName>
</protein>
<evidence type="ECO:0000313" key="3">
    <source>
        <dbReference type="Proteomes" id="UP000235803"/>
    </source>
</evidence>
<keyword evidence="1" id="KW-0472">Membrane</keyword>
<dbReference type="AlphaFoldDB" id="A0A2N7UAF0"/>
<comment type="caution">
    <text evidence="2">The sequence shown here is derived from an EMBL/GenBank/DDBJ whole genome shotgun (WGS) entry which is preliminary data.</text>
</comment>
<sequence>MHTATHHSRSMPSRSVAVSGIAWGFITFSVLTLALLTLPLLPGEAMVASLGVESGSGGLTGGVAWLIDRSSVLAVLLMIGALVTLTLAVALLKRRAWARRAFVGLMVAGFVGVFGGAALTPMTFGLLPDAAMADAVNPAHPVAGLVGALGLLVLMATLLVALFAWAGWKLTTPAVRAEFDRTPIAPEG</sequence>
<gene>
    <name evidence="2" type="ORF">C1H69_02400</name>
</gene>
<keyword evidence="1" id="KW-0812">Transmembrane</keyword>
<feature type="transmembrane region" description="Helical" evidence="1">
    <location>
        <begin position="72"/>
        <end position="92"/>
    </location>
</feature>
<keyword evidence="3" id="KW-1185">Reference proteome</keyword>
<dbReference type="RefSeq" id="WP_102651816.1">
    <property type="nucleotide sequence ID" value="NZ_PNRF01000007.1"/>
</dbReference>
<reference evidence="2 3" key="1">
    <citation type="submission" date="2018-01" db="EMBL/GenBank/DDBJ databases">
        <title>Halomonas endophytica sp. nov., isolated from storage liquid in the stems of Populus euphratica.</title>
        <authorList>
            <person name="Chen C."/>
        </authorList>
    </citation>
    <scope>NUCLEOTIDE SEQUENCE [LARGE SCALE GENOMIC DNA]</scope>
    <source>
        <strain evidence="2 3">MC28</strain>
    </source>
</reference>
<evidence type="ECO:0008006" key="4">
    <source>
        <dbReference type="Google" id="ProtNLM"/>
    </source>
</evidence>
<feature type="transmembrane region" description="Helical" evidence="1">
    <location>
        <begin position="142"/>
        <end position="166"/>
    </location>
</feature>